<dbReference type="VEuPathDB" id="ToxoDB:BESB_001320"/>
<keyword evidence="3" id="KW-1185">Reference proteome</keyword>
<reference evidence="2 3" key="1">
    <citation type="submission" date="2017-09" db="EMBL/GenBank/DDBJ databases">
        <title>Genome sequencing of Besnoitia besnoiti strain Bb-Ger1.</title>
        <authorList>
            <person name="Schares G."/>
            <person name="Venepally P."/>
            <person name="Lorenzi H.A."/>
        </authorList>
    </citation>
    <scope>NUCLEOTIDE SEQUENCE [LARGE SCALE GENOMIC DNA]</scope>
    <source>
        <strain evidence="2 3">Bb-Ger1</strain>
    </source>
</reference>
<dbReference type="KEGG" id="bbes:BESB_001320"/>
<feature type="region of interest" description="Disordered" evidence="1">
    <location>
        <begin position="269"/>
        <end position="300"/>
    </location>
</feature>
<proteinExistence type="predicted"/>
<evidence type="ECO:0000313" key="3">
    <source>
        <dbReference type="Proteomes" id="UP000224006"/>
    </source>
</evidence>
<protein>
    <submittedName>
        <fullName evidence="2">Uncharacterized protein</fullName>
    </submittedName>
</protein>
<accession>A0A2A9MPL4</accession>
<evidence type="ECO:0000256" key="1">
    <source>
        <dbReference type="SAM" id="MobiDB-lite"/>
    </source>
</evidence>
<dbReference type="EMBL" id="NWUJ01000001">
    <property type="protein sequence ID" value="PFH37790.1"/>
    <property type="molecule type" value="Genomic_DNA"/>
</dbReference>
<organism evidence="2 3">
    <name type="scientific">Besnoitia besnoiti</name>
    <name type="common">Apicomplexan protozoan</name>
    <dbReference type="NCBI Taxonomy" id="94643"/>
    <lineage>
        <taxon>Eukaryota</taxon>
        <taxon>Sar</taxon>
        <taxon>Alveolata</taxon>
        <taxon>Apicomplexa</taxon>
        <taxon>Conoidasida</taxon>
        <taxon>Coccidia</taxon>
        <taxon>Eucoccidiorida</taxon>
        <taxon>Eimeriorina</taxon>
        <taxon>Sarcocystidae</taxon>
        <taxon>Besnoitia</taxon>
    </lineage>
</organism>
<comment type="caution">
    <text evidence="2">The sequence shown here is derived from an EMBL/GenBank/DDBJ whole genome shotgun (WGS) entry which is preliminary data.</text>
</comment>
<dbReference type="AlphaFoldDB" id="A0A2A9MPL4"/>
<sequence length="546" mass="59120">MTGAYLQRASAGVYIVTGGIRRSPRDASGAGTGIGQQTMCAAPPGPGGVTINTQRMPNEAQITFTDHGRGHAVVHRRIQRDETRGGDTALPPSLRRPCHGRMVAIEGEVVLHTPDTGKQEMKRGFTALRKARPRLPLQRSAVEHPFVAPLNRLYRDAAANRKKHVISDRHIQWQRTDSTEDREGQIARACMKDVEAEERQCEGELRLSRSRSPRQAPAVKSPYTSRRVPRVESEERSSGGGVACMSRHSKAREGYEPNAGVEALMQEVSHPDEGDPPQTAGKGVSPGPENESAAKARDPGLVADETESALDRQSLSAPPTTVAEAAAFQDHRSSAKSGTVCERTASVRDLHDQRKAEQQDLRDMNRAFGGVGRGPHERRALAPGAPCAMRSDEGDPSGSAVEAHCTRGSESLREKMGHNRRVFRDDAVLRGLNMRDAQRATTELLGRGRPPFPVGRLYDATSRPRAFSGQLRQGYQDGGGGVPSPGSLARPPPFLPQRPHTVVRSNATCTLARGHEVAGKSQGGGMTCMNKLLMSRRRAGDALTYT</sequence>
<feature type="region of interest" description="Disordered" evidence="1">
    <location>
        <begin position="194"/>
        <end position="252"/>
    </location>
</feature>
<feature type="compositionally biased region" description="Basic and acidic residues" evidence="1">
    <location>
        <begin position="345"/>
        <end position="365"/>
    </location>
</feature>
<dbReference type="Proteomes" id="UP000224006">
    <property type="component" value="Chromosome I"/>
</dbReference>
<gene>
    <name evidence="2" type="ORF">BESB_001320</name>
</gene>
<feature type="compositionally biased region" description="Basic and acidic residues" evidence="1">
    <location>
        <begin position="404"/>
        <end position="413"/>
    </location>
</feature>
<evidence type="ECO:0000313" key="2">
    <source>
        <dbReference type="EMBL" id="PFH37790.1"/>
    </source>
</evidence>
<name>A0A2A9MPL4_BESBE</name>
<dbReference type="GeneID" id="40305195"/>
<dbReference type="RefSeq" id="XP_029221799.1">
    <property type="nucleotide sequence ID" value="XM_029358887.1"/>
</dbReference>
<feature type="compositionally biased region" description="Basic and acidic residues" evidence="1">
    <location>
        <begin position="194"/>
        <end position="207"/>
    </location>
</feature>
<feature type="region of interest" description="Disordered" evidence="1">
    <location>
        <begin position="328"/>
        <end position="413"/>
    </location>
</feature>